<comment type="caution">
    <text evidence="7">The sequence shown here is derived from an EMBL/GenBank/DDBJ whole genome shotgun (WGS) entry which is preliminary data.</text>
</comment>
<keyword evidence="3" id="KW-0539">Nucleus</keyword>
<keyword evidence="4" id="KW-0175">Coiled coil</keyword>
<dbReference type="Pfam" id="PF15458">
    <property type="entry name" value="NTR2"/>
    <property type="match status" value="1"/>
</dbReference>
<organism evidence="7 8">
    <name type="scientific">Asbolus verrucosus</name>
    <name type="common">Desert ironclad beetle</name>
    <dbReference type="NCBI Taxonomy" id="1661398"/>
    <lineage>
        <taxon>Eukaryota</taxon>
        <taxon>Metazoa</taxon>
        <taxon>Ecdysozoa</taxon>
        <taxon>Arthropoda</taxon>
        <taxon>Hexapoda</taxon>
        <taxon>Insecta</taxon>
        <taxon>Pterygota</taxon>
        <taxon>Neoptera</taxon>
        <taxon>Endopterygota</taxon>
        <taxon>Coleoptera</taxon>
        <taxon>Polyphaga</taxon>
        <taxon>Cucujiformia</taxon>
        <taxon>Tenebrionidae</taxon>
        <taxon>Pimeliinae</taxon>
        <taxon>Asbolus</taxon>
    </lineage>
</organism>
<feature type="compositionally biased region" description="Basic and acidic residues" evidence="5">
    <location>
        <begin position="416"/>
        <end position="432"/>
    </location>
</feature>
<feature type="coiled-coil region" evidence="4">
    <location>
        <begin position="316"/>
        <end position="343"/>
    </location>
</feature>
<evidence type="ECO:0000256" key="3">
    <source>
        <dbReference type="ARBA" id="ARBA00023242"/>
    </source>
</evidence>
<dbReference type="Pfam" id="PF07842">
    <property type="entry name" value="GCFC"/>
    <property type="match status" value="1"/>
</dbReference>
<dbReference type="STRING" id="1661398.A0A482W3J7"/>
<dbReference type="GO" id="GO:0000390">
    <property type="term" value="P:spliceosomal complex disassembly"/>
    <property type="evidence" value="ECO:0007669"/>
    <property type="project" value="InterPro"/>
</dbReference>
<feature type="region of interest" description="Disordered" evidence="5">
    <location>
        <begin position="400"/>
        <end position="458"/>
    </location>
</feature>
<evidence type="ECO:0000256" key="2">
    <source>
        <dbReference type="ARBA" id="ARBA00010801"/>
    </source>
</evidence>
<dbReference type="InterPro" id="IPR022783">
    <property type="entry name" value="GCFC_dom"/>
</dbReference>
<evidence type="ECO:0000313" key="7">
    <source>
        <dbReference type="EMBL" id="RZC39690.1"/>
    </source>
</evidence>
<dbReference type="InterPro" id="IPR028211">
    <property type="entry name" value="Ntr2"/>
</dbReference>
<dbReference type="PANTHER" id="PTHR12214">
    <property type="entry name" value="GC-RICH SEQUENCE DNA-BINDING FACTOR"/>
    <property type="match status" value="1"/>
</dbReference>
<proteinExistence type="inferred from homology"/>
<feature type="region of interest" description="Disordered" evidence="5">
    <location>
        <begin position="194"/>
        <end position="215"/>
    </location>
</feature>
<feature type="compositionally biased region" description="Basic residues" evidence="5">
    <location>
        <begin position="1"/>
        <end position="12"/>
    </location>
</feature>
<feature type="compositionally biased region" description="Basic and acidic residues" evidence="5">
    <location>
        <begin position="400"/>
        <end position="409"/>
    </location>
</feature>
<feature type="compositionally biased region" description="Acidic residues" evidence="5">
    <location>
        <begin position="18"/>
        <end position="31"/>
    </location>
</feature>
<protein>
    <submittedName>
        <fullName evidence="7">PAX3-and PAX7-binding protein 1</fullName>
    </submittedName>
</protein>
<evidence type="ECO:0000256" key="1">
    <source>
        <dbReference type="ARBA" id="ARBA00004123"/>
    </source>
</evidence>
<dbReference type="AlphaFoldDB" id="A0A482W3J7"/>
<dbReference type="InterPro" id="IPR012890">
    <property type="entry name" value="GCFC2-like"/>
</dbReference>
<evidence type="ECO:0000256" key="5">
    <source>
        <dbReference type="SAM" id="MobiDB-lite"/>
    </source>
</evidence>
<reference evidence="7 8" key="1">
    <citation type="submission" date="2017-03" db="EMBL/GenBank/DDBJ databases">
        <title>Genome of the blue death feigning beetle - Asbolus verrucosus.</title>
        <authorList>
            <person name="Rider S.D."/>
        </authorList>
    </citation>
    <scope>NUCLEOTIDE SEQUENCE [LARGE SCALE GENOMIC DNA]</scope>
    <source>
        <strain evidence="7">Butters</strain>
        <tissue evidence="7">Head and leg muscle</tissue>
    </source>
</reference>
<name>A0A482W3J7_ASBVE</name>
<evidence type="ECO:0000259" key="6">
    <source>
        <dbReference type="Pfam" id="PF07842"/>
    </source>
</evidence>
<keyword evidence="8" id="KW-1185">Reference proteome</keyword>
<evidence type="ECO:0000256" key="4">
    <source>
        <dbReference type="SAM" id="Coils"/>
    </source>
</evidence>
<feature type="compositionally biased region" description="Basic and acidic residues" evidence="5">
    <location>
        <begin position="79"/>
        <end position="103"/>
    </location>
</feature>
<feature type="compositionally biased region" description="Basic residues" evidence="5">
    <location>
        <begin position="38"/>
        <end position="51"/>
    </location>
</feature>
<comment type="subcellular location">
    <subcellularLocation>
        <location evidence="1">Nucleus</location>
    </subcellularLocation>
</comment>
<dbReference type="GO" id="GO:0071008">
    <property type="term" value="C:U2-type post-mRNA release spliceosomal complex"/>
    <property type="evidence" value="ECO:0007669"/>
    <property type="project" value="InterPro"/>
</dbReference>
<dbReference type="EMBL" id="QDEB01032032">
    <property type="protein sequence ID" value="RZC39690.1"/>
    <property type="molecule type" value="Genomic_DNA"/>
</dbReference>
<dbReference type="OrthoDB" id="429427at2759"/>
<sequence>MSLFRKPKKTIQRRVFTENDDEDEEPMEVDEQPQREREHKKKEGKTRHKQKQPLLSFETEEEGEVFQVKKSSHSKKVMKMFEKERLKKKETKPEKDAAKSKAKTEIVTDDLVLVVNHKPAPPLILSGRDALCAGKDDLSSEEDEGIPTTHKFSKPDNFKKVLESGAIPDAAMIHAARKRRQRAREMGDFIPVEEDEPEDKGRLMREDDNDGSDDERIDMDVNLALRDQERRREQFLAAQESDQEVDEWEHQQIRKGVTGASAALASDLIYSEYQAESSQPQVATIPAQAIDPGIPQTPQMIADKLREHYESVCASREINNEKLQQTQKDIEQITLELDELKTKAPVAAERFKFYQELRGYVTDLVECLDEKVGVISSLEQRAMDQLARRSEWLIERRRQDVRDQAEEATNKAGMKKGPEDEEKIRRAAEREGRRTRRRRAREIGGQPKHVEGMSSDDEISQQDMLNFDKEREQIEAEIQDVFHDVMEDYSSVANILIKFEEWRENDLTAYNEAYATLCLPKVVSPLVRLDLIFWDPLNDSVDIERLEWYRTLALYGLHDDESEVTLAQDPDINLLPTIVEKIIIPKLTQLVDRCWDPLSNSQTLKLVGIITRYVRKFPTLGPASKALSNLFNAILHKMKCSLEHDVFIPLTPKLIESKSPFFQRQFASGLKLLKNITSWQGVLNDNTLRELALNSLLNRYLLSAVKFCLLTDAVSKVSLISLILPRVWLQSNTPELKMFSTSVLNLSQQLDKNNPLHLESIEIVANILKTLRT</sequence>
<gene>
    <name evidence="7" type="ORF">BDFB_006015</name>
</gene>
<dbReference type="GO" id="GO:0003677">
    <property type="term" value="F:DNA binding"/>
    <property type="evidence" value="ECO:0007669"/>
    <property type="project" value="InterPro"/>
</dbReference>
<feature type="region of interest" description="Disordered" evidence="5">
    <location>
        <begin position="136"/>
        <end position="157"/>
    </location>
</feature>
<comment type="similarity">
    <text evidence="2">Belongs to the GCF family.</text>
</comment>
<evidence type="ECO:0000313" key="8">
    <source>
        <dbReference type="Proteomes" id="UP000292052"/>
    </source>
</evidence>
<feature type="domain" description="GCF C-terminal" evidence="6">
    <location>
        <begin position="494"/>
        <end position="700"/>
    </location>
</feature>
<accession>A0A482W3J7</accession>
<dbReference type="PANTHER" id="PTHR12214:SF0">
    <property type="entry name" value="LD29489P"/>
    <property type="match status" value="1"/>
</dbReference>
<dbReference type="Proteomes" id="UP000292052">
    <property type="component" value="Unassembled WGS sequence"/>
</dbReference>
<feature type="region of interest" description="Disordered" evidence="5">
    <location>
        <begin position="1"/>
        <end position="103"/>
    </location>
</feature>